<dbReference type="InterPro" id="IPR017871">
    <property type="entry name" value="ABC_transporter-like_CS"/>
</dbReference>
<dbReference type="InterPro" id="IPR003593">
    <property type="entry name" value="AAA+_ATPase"/>
</dbReference>
<keyword evidence="2" id="KW-0813">Transport</keyword>
<dbReference type="AlphaFoldDB" id="A0A6N3C319"/>
<evidence type="ECO:0000256" key="2">
    <source>
        <dbReference type="ARBA" id="ARBA00022448"/>
    </source>
</evidence>
<dbReference type="InterPro" id="IPR017911">
    <property type="entry name" value="MacB-like_ATP-bd"/>
</dbReference>
<sequence>MNILETVNLSKTYGKGENKVEALKNINLVIEKRKFTAIIGPSGSGKSTLLHCIAGLDSITSGRVILDGEDISKLSEDKLSKLRSRKFGFIFQNFNLIPVISVYDNIVLPIDIDNKKIDKKYIDSIIDILGLRDKVSKFPNQLSGGQQQRVAIARALANKPEIIFADEPTGNLDSNTTDEVMNLLRFCVDEYNQTLVMITHNDEIANSADNIINISDGKVI</sequence>
<dbReference type="EC" id="3.6.3.-" evidence="6"/>
<evidence type="ECO:0000256" key="3">
    <source>
        <dbReference type="ARBA" id="ARBA00022741"/>
    </source>
</evidence>
<dbReference type="EMBL" id="CACRUE010000026">
    <property type="protein sequence ID" value="VYU07343.1"/>
    <property type="molecule type" value="Genomic_DNA"/>
</dbReference>
<dbReference type="GO" id="GO:0016887">
    <property type="term" value="F:ATP hydrolysis activity"/>
    <property type="evidence" value="ECO:0007669"/>
    <property type="project" value="InterPro"/>
</dbReference>
<gene>
    <name evidence="6" type="primary">macB_2</name>
    <name evidence="6" type="ORF">IBLFYP30_01668</name>
</gene>
<evidence type="ECO:0000313" key="6">
    <source>
        <dbReference type="EMBL" id="VYU07343.1"/>
    </source>
</evidence>
<dbReference type="RefSeq" id="WP_024038106.1">
    <property type="nucleotide sequence ID" value="NZ_CACRUE010000026.1"/>
</dbReference>
<keyword evidence="6" id="KW-0378">Hydrolase</keyword>
<dbReference type="GO" id="GO:0005524">
    <property type="term" value="F:ATP binding"/>
    <property type="evidence" value="ECO:0007669"/>
    <property type="project" value="UniProtKB-KW"/>
</dbReference>
<dbReference type="PROSITE" id="PS50893">
    <property type="entry name" value="ABC_TRANSPORTER_2"/>
    <property type="match status" value="1"/>
</dbReference>
<accession>A0A6N3C319</accession>
<name>A0A6N3C319_9FIRM</name>
<dbReference type="CDD" id="cd03255">
    <property type="entry name" value="ABC_MJ0796_LolCDE_FtsE"/>
    <property type="match status" value="1"/>
</dbReference>
<dbReference type="PANTHER" id="PTHR42798:SF6">
    <property type="entry name" value="CELL DIVISION ATP-BINDING PROTEIN FTSE"/>
    <property type="match status" value="1"/>
</dbReference>
<feature type="domain" description="ABC transporter" evidence="5">
    <location>
        <begin position="4"/>
        <end position="220"/>
    </location>
</feature>
<dbReference type="Gene3D" id="3.40.50.300">
    <property type="entry name" value="P-loop containing nucleotide triphosphate hydrolases"/>
    <property type="match status" value="1"/>
</dbReference>
<proteinExistence type="inferred from homology"/>
<evidence type="ECO:0000256" key="4">
    <source>
        <dbReference type="ARBA" id="ARBA00022840"/>
    </source>
</evidence>
<dbReference type="SUPFAM" id="SSF52540">
    <property type="entry name" value="P-loop containing nucleoside triphosphate hydrolases"/>
    <property type="match status" value="1"/>
</dbReference>
<dbReference type="SMART" id="SM00382">
    <property type="entry name" value="AAA"/>
    <property type="match status" value="1"/>
</dbReference>
<dbReference type="GO" id="GO:0098796">
    <property type="term" value="C:membrane protein complex"/>
    <property type="evidence" value="ECO:0007669"/>
    <property type="project" value="UniProtKB-ARBA"/>
</dbReference>
<keyword evidence="4 6" id="KW-0067">ATP-binding</keyword>
<evidence type="ECO:0000259" key="5">
    <source>
        <dbReference type="PROSITE" id="PS50893"/>
    </source>
</evidence>
<dbReference type="PANTHER" id="PTHR42798">
    <property type="entry name" value="LIPOPROTEIN-RELEASING SYSTEM ATP-BINDING PROTEIN LOLD"/>
    <property type="match status" value="1"/>
</dbReference>
<reference evidence="6" key="1">
    <citation type="submission" date="2019-11" db="EMBL/GenBank/DDBJ databases">
        <authorList>
            <person name="Feng L."/>
        </authorList>
    </citation>
    <scope>NUCLEOTIDE SEQUENCE</scope>
    <source>
        <strain evidence="6">IbartlettiiLFYP30</strain>
    </source>
</reference>
<evidence type="ECO:0000256" key="1">
    <source>
        <dbReference type="ARBA" id="ARBA00005417"/>
    </source>
</evidence>
<dbReference type="PROSITE" id="PS00211">
    <property type="entry name" value="ABC_TRANSPORTER_1"/>
    <property type="match status" value="1"/>
</dbReference>
<dbReference type="GO" id="GO:0022857">
    <property type="term" value="F:transmembrane transporter activity"/>
    <property type="evidence" value="ECO:0007669"/>
    <property type="project" value="UniProtKB-ARBA"/>
</dbReference>
<keyword evidence="3" id="KW-0547">Nucleotide-binding</keyword>
<comment type="similarity">
    <text evidence="1">Belongs to the ABC transporter superfamily.</text>
</comment>
<dbReference type="InterPro" id="IPR003439">
    <property type="entry name" value="ABC_transporter-like_ATP-bd"/>
</dbReference>
<dbReference type="InterPro" id="IPR027417">
    <property type="entry name" value="P-loop_NTPase"/>
</dbReference>
<organism evidence="6">
    <name type="scientific">Intestinibacter bartlettii</name>
    <dbReference type="NCBI Taxonomy" id="261299"/>
    <lineage>
        <taxon>Bacteria</taxon>
        <taxon>Bacillati</taxon>
        <taxon>Bacillota</taxon>
        <taxon>Clostridia</taxon>
        <taxon>Peptostreptococcales</taxon>
        <taxon>Peptostreptococcaceae</taxon>
        <taxon>Intestinibacter</taxon>
    </lineage>
</organism>
<protein>
    <submittedName>
        <fullName evidence="6">Macrolide export ATP-binding/permease protein MacB</fullName>
        <ecNumber evidence="6">3.6.3.-</ecNumber>
    </submittedName>
</protein>
<dbReference type="FunFam" id="3.40.50.300:FF:000032">
    <property type="entry name" value="Export ABC transporter ATP-binding protein"/>
    <property type="match status" value="1"/>
</dbReference>
<dbReference type="Pfam" id="PF00005">
    <property type="entry name" value="ABC_tran"/>
    <property type="match status" value="1"/>
</dbReference>